<dbReference type="Gene3D" id="3.80.30.20">
    <property type="entry name" value="tm_1862 like domain"/>
    <property type="match status" value="1"/>
</dbReference>
<dbReference type="CDD" id="cd01335">
    <property type="entry name" value="Radical_SAM"/>
    <property type="match status" value="1"/>
</dbReference>
<keyword evidence="3" id="KW-0479">Metal-binding</keyword>
<evidence type="ECO:0000256" key="4">
    <source>
        <dbReference type="ARBA" id="ARBA00023004"/>
    </source>
</evidence>
<evidence type="ECO:0000256" key="5">
    <source>
        <dbReference type="ARBA" id="ARBA00023014"/>
    </source>
</evidence>
<dbReference type="InterPro" id="IPR023404">
    <property type="entry name" value="rSAM_horseshoe"/>
</dbReference>
<dbReference type="PROSITE" id="PS51918">
    <property type="entry name" value="RADICAL_SAM"/>
    <property type="match status" value="1"/>
</dbReference>
<evidence type="ECO:0000256" key="1">
    <source>
        <dbReference type="ARBA" id="ARBA00001966"/>
    </source>
</evidence>
<dbReference type="GO" id="GO:0003824">
    <property type="term" value="F:catalytic activity"/>
    <property type="evidence" value="ECO:0007669"/>
    <property type="project" value="InterPro"/>
</dbReference>
<keyword evidence="2" id="KW-0949">S-adenosyl-L-methionine</keyword>
<dbReference type="PANTHER" id="PTHR43409">
    <property type="entry name" value="ANAEROBIC MAGNESIUM-PROTOPORPHYRIN IX MONOMETHYL ESTER CYCLASE-RELATED"/>
    <property type="match status" value="1"/>
</dbReference>
<sequence length="434" mass="48782">MKSIGLVVLSWHYWIDPLKLQPLWELYYATLLAERFPDSEVDVIDLRGDPAGPAAAAVPERDVYVYWIMKSADAFEAYDLVARLRKTYPGSRHIAGGTHVDNLPDQCSGHFDAILSGSAEDTLELAVHDALAGRPLERSYASGRRCPFSDYSHPRRDFIPPERVVNDKHFQKYGGVPGTGAYFSRGCAFRCNFCVYNVPNRFEFRTPSQISAEIDYLKRTYGVRGVNLRDEVCIPVNRKEAIPYLEAIGNGGIIWRGQTVPMGDEEIVRLAAETGLKEVALGLESVDSDAVLRLANKPSKSIDNNKRYIALLQKYGIRVKVCLIFGLPGESERVLENTIGFLEEVRPDFVAVSGFDPVPGSAFFKDPERWGISHIDDDLSKHAHLLFRFGDEEEIGLPFAYAPETPWGKSLSRDRIATNIREIQAYLRERGMSY</sequence>
<dbReference type="GO" id="GO:0051536">
    <property type="term" value="F:iron-sulfur cluster binding"/>
    <property type="evidence" value="ECO:0007669"/>
    <property type="project" value="UniProtKB-KW"/>
</dbReference>
<proteinExistence type="predicted"/>
<feature type="domain" description="Radical SAM core" evidence="6">
    <location>
        <begin position="173"/>
        <end position="391"/>
    </location>
</feature>
<dbReference type="GO" id="GO:0005829">
    <property type="term" value="C:cytosol"/>
    <property type="evidence" value="ECO:0007669"/>
    <property type="project" value="TreeGrafter"/>
</dbReference>
<dbReference type="GO" id="GO:0046872">
    <property type="term" value="F:metal ion binding"/>
    <property type="evidence" value="ECO:0007669"/>
    <property type="project" value="UniProtKB-KW"/>
</dbReference>
<evidence type="ECO:0000256" key="3">
    <source>
        <dbReference type="ARBA" id="ARBA00022723"/>
    </source>
</evidence>
<accession>A0A212JPX6</accession>
<gene>
    <name evidence="7" type="ORF">KL86APRO_11441</name>
</gene>
<dbReference type="SMART" id="SM00729">
    <property type="entry name" value="Elp3"/>
    <property type="match status" value="1"/>
</dbReference>
<dbReference type="InterPro" id="IPR058240">
    <property type="entry name" value="rSAM_sf"/>
</dbReference>
<evidence type="ECO:0000313" key="7">
    <source>
        <dbReference type="EMBL" id="SBW01489.1"/>
    </source>
</evidence>
<dbReference type="AlphaFoldDB" id="A0A212JPX6"/>
<dbReference type="InterPro" id="IPR007197">
    <property type="entry name" value="rSAM"/>
</dbReference>
<dbReference type="InterPro" id="IPR006638">
    <property type="entry name" value="Elp3/MiaA/NifB-like_rSAM"/>
</dbReference>
<dbReference type="InterPro" id="IPR051198">
    <property type="entry name" value="BchE-like"/>
</dbReference>
<dbReference type="SUPFAM" id="SSF102114">
    <property type="entry name" value="Radical SAM enzymes"/>
    <property type="match status" value="1"/>
</dbReference>
<dbReference type="EMBL" id="FLUO01000001">
    <property type="protein sequence ID" value="SBW01489.1"/>
    <property type="molecule type" value="Genomic_DNA"/>
</dbReference>
<keyword evidence="4" id="KW-0408">Iron</keyword>
<protein>
    <recommendedName>
        <fullName evidence="6">Radical SAM core domain-containing protein</fullName>
    </recommendedName>
</protein>
<dbReference type="Pfam" id="PF04055">
    <property type="entry name" value="Radical_SAM"/>
    <property type="match status" value="1"/>
</dbReference>
<evidence type="ECO:0000256" key="2">
    <source>
        <dbReference type="ARBA" id="ARBA00022691"/>
    </source>
</evidence>
<reference evidence="7" key="1">
    <citation type="submission" date="2016-04" db="EMBL/GenBank/DDBJ databases">
        <authorList>
            <person name="Evans L.H."/>
            <person name="Alamgir A."/>
            <person name="Owens N."/>
            <person name="Weber N.D."/>
            <person name="Virtaneva K."/>
            <person name="Barbian K."/>
            <person name="Babar A."/>
            <person name="Rosenke K."/>
        </authorList>
    </citation>
    <scope>NUCLEOTIDE SEQUENCE</scope>
    <source>
        <strain evidence="7">86</strain>
    </source>
</reference>
<dbReference type="PANTHER" id="PTHR43409:SF7">
    <property type="entry name" value="BLL1977 PROTEIN"/>
    <property type="match status" value="1"/>
</dbReference>
<organism evidence="7">
    <name type="scientific">uncultured Alphaproteobacteria bacterium</name>
    <dbReference type="NCBI Taxonomy" id="91750"/>
    <lineage>
        <taxon>Bacteria</taxon>
        <taxon>Pseudomonadati</taxon>
        <taxon>Pseudomonadota</taxon>
        <taxon>Alphaproteobacteria</taxon>
        <taxon>environmental samples</taxon>
    </lineage>
</organism>
<evidence type="ECO:0000259" key="6">
    <source>
        <dbReference type="PROSITE" id="PS51918"/>
    </source>
</evidence>
<dbReference type="SFLD" id="SFLDG01082">
    <property type="entry name" value="B12-binding_domain_containing"/>
    <property type="match status" value="1"/>
</dbReference>
<comment type="cofactor">
    <cofactor evidence="1">
        <name>[4Fe-4S] cluster</name>
        <dbReference type="ChEBI" id="CHEBI:49883"/>
    </cofactor>
</comment>
<name>A0A212JPX6_9PROT</name>
<keyword evidence="5" id="KW-0411">Iron-sulfur</keyword>
<dbReference type="Gene3D" id="3.40.50.280">
    <property type="entry name" value="Cobalamin-binding domain"/>
    <property type="match status" value="1"/>
</dbReference>
<dbReference type="SFLD" id="SFLDS00029">
    <property type="entry name" value="Radical_SAM"/>
    <property type="match status" value="1"/>
</dbReference>